<feature type="chain" id="PRO_5040864948" evidence="6">
    <location>
        <begin position="23"/>
        <end position="479"/>
    </location>
</feature>
<dbReference type="Gene3D" id="3.40.50.1820">
    <property type="entry name" value="alpha/beta hydrolase"/>
    <property type="match status" value="1"/>
</dbReference>
<gene>
    <name evidence="8" type="ORF">Pfra01_002584200</name>
</gene>
<comment type="subcellular location">
    <subcellularLocation>
        <location evidence="1">Secreted</location>
    </subcellularLocation>
</comment>
<dbReference type="GO" id="GO:0006629">
    <property type="term" value="P:lipid metabolic process"/>
    <property type="evidence" value="ECO:0007669"/>
    <property type="project" value="UniProtKB-KW"/>
</dbReference>
<keyword evidence="4" id="KW-0378">Hydrolase</keyword>
<organism evidence="8 9">
    <name type="scientific">Phytophthora fragariaefolia</name>
    <dbReference type="NCBI Taxonomy" id="1490495"/>
    <lineage>
        <taxon>Eukaryota</taxon>
        <taxon>Sar</taxon>
        <taxon>Stramenopiles</taxon>
        <taxon>Oomycota</taxon>
        <taxon>Peronosporomycetes</taxon>
        <taxon>Peronosporales</taxon>
        <taxon>Peronosporaceae</taxon>
        <taxon>Phytophthora</taxon>
    </lineage>
</organism>
<protein>
    <submittedName>
        <fullName evidence="8">Unnamed protein product</fullName>
    </submittedName>
</protein>
<dbReference type="InterPro" id="IPR056304">
    <property type="entry name" value="Lip-like_C"/>
</dbReference>
<dbReference type="PANTHER" id="PTHR34043:SF3">
    <property type="entry name" value="ALPHA_BETA-HYDROLASES SUPERFAMILY PROTEIN"/>
    <property type="match status" value="1"/>
</dbReference>
<evidence type="ECO:0000256" key="6">
    <source>
        <dbReference type="SAM" id="SignalP"/>
    </source>
</evidence>
<sequence>MPSQWLLSVISLLHLVSTAVHATNTYPIVLVHGFTGWGRDELLGFKYWGGLQGGFQEELDALGYTVYTAVVGPFSSNWDRACELYAQIKGGQVDYGEKHSATYGHLRYGRNFTGLYPEWGNVNSDGSINKVHLVGHSMGGQTIRMMTQMLEKGTTGAPVEEDSTSHPLFEGGHSWVHSITTISTPNQGTLLANGISTFGSTAIDLLAGLFAVVGVTGDDSTLFYDAKMDQWGITAKRDDESLSAYFTRVFSSNIFDSDFKDVCLWSLSTSGAAEENKWVTTLEDVYYYSYATMDTHSTFDLLLRKISLPNFLIMFPILDVFSVFLGSRYGPKNGFSTDWQPNDGLVNTISMASDSTGKTVSYSGSSLVGQWNIMAQLKNMDHTSVMGITLLTQVIDLYSAHTKLLWSLPVTSSRRLGDSTVSGDSAAINVTAAILSLNAAASNITNTENLKSLCAKPANKFSETYCANLLAGSTRHLRG</sequence>
<evidence type="ECO:0000313" key="9">
    <source>
        <dbReference type="Proteomes" id="UP001165121"/>
    </source>
</evidence>
<proteinExistence type="predicted"/>
<keyword evidence="9" id="KW-1185">Reference proteome</keyword>
<evidence type="ECO:0000313" key="8">
    <source>
        <dbReference type="EMBL" id="GMF59685.1"/>
    </source>
</evidence>
<comment type="caution">
    <text evidence="8">The sequence shown here is derived from an EMBL/GenBank/DDBJ whole genome shotgun (WGS) entry which is preliminary data.</text>
</comment>
<evidence type="ECO:0000259" key="7">
    <source>
        <dbReference type="Pfam" id="PF24708"/>
    </source>
</evidence>
<keyword evidence="2" id="KW-0964">Secreted</keyword>
<accession>A0A9W6YDC6</accession>
<evidence type="ECO:0000256" key="5">
    <source>
        <dbReference type="ARBA" id="ARBA00023098"/>
    </source>
</evidence>
<reference evidence="8" key="1">
    <citation type="submission" date="2023-04" db="EMBL/GenBank/DDBJ databases">
        <title>Phytophthora fragariaefolia NBRC 109709.</title>
        <authorList>
            <person name="Ichikawa N."/>
            <person name="Sato H."/>
            <person name="Tonouchi N."/>
        </authorList>
    </citation>
    <scope>NUCLEOTIDE SEQUENCE</scope>
    <source>
        <strain evidence="8">NBRC 109709</strain>
    </source>
</reference>
<keyword evidence="3 6" id="KW-0732">Signal</keyword>
<dbReference type="EMBL" id="BSXT01005086">
    <property type="protein sequence ID" value="GMF59685.1"/>
    <property type="molecule type" value="Genomic_DNA"/>
</dbReference>
<evidence type="ECO:0000256" key="4">
    <source>
        <dbReference type="ARBA" id="ARBA00022801"/>
    </source>
</evidence>
<evidence type="ECO:0000256" key="3">
    <source>
        <dbReference type="ARBA" id="ARBA00022729"/>
    </source>
</evidence>
<dbReference type="SUPFAM" id="SSF53474">
    <property type="entry name" value="alpha/beta-Hydrolases"/>
    <property type="match status" value="1"/>
</dbReference>
<dbReference type="Pfam" id="PF24708">
    <property type="entry name" value="Lip_C"/>
    <property type="match status" value="1"/>
</dbReference>
<dbReference type="GO" id="GO:0005576">
    <property type="term" value="C:extracellular region"/>
    <property type="evidence" value="ECO:0007669"/>
    <property type="project" value="UniProtKB-SubCell"/>
</dbReference>
<dbReference type="PANTHER" id="PTHR34043">
    <property type="entry name" value="ALPHA/BETA-HYDROLASES SUPERFAMILY PROTEIN"/>
    <property type="match status" value="1"/>
</dbReference>
<keyword evidence="5" id="KW-0443">Lipid metabolism</keyword>
<evidence type="ECO:0000256" key="2">
    <source>
        <dbReference type="ARBA" id="ARBA00022525"/>
    </source>
</evidence>
<dbReference type="Proteomes" id="UP001165121">
    <property type="component" value="Unassembled WGS sequence"/>
</dbReference>
<evidence type="ECO:0000256" key="1">
    <source>
        <dbReference type="ARBA" id="ARBA00004613"/>
    </source>
</evidence>
<feature type="domain" description="Lipase-like C-terminal" evidence="7">
    <location>
        <begin position="24"/>
        <end position="389"/>
    </location>
</feature>
<dbReference type="GO" id="GO:0016787">
    <property type="term" value="F:hydrolase activity"/>
    <property type="evidence" value="ECO:0007669"/>
    <property type="project" value="UniProtKB-KW"/>
</dbReference>
<feature type="signal peptide" evidence="6">
    <location>
        <begin position="1"/>
        <end position="22"/>
    </location>
</feature>
<name>A0A9W6YDC6_9STRA</name>
<dbReference type="InterPro" id="IPR029058">
    <property type="entry name" value="AB_hydrolase_fold"/>
</dbReference>
<dbReference type="AlphaFoldDB" id="A0A9W6YDC6"/>
<dbReference type="OrthoDB" id="206848at2759"/>